<feature type="compositionally biased region" description="Low complexity" evidence="1">
    <location>
        <begin position="105"/>
        <end position="115"/>
    </location>
</feature>
<dbReference type="Proteomes" id="UP000244336">
    <property type="component" value="Chromosome 5"/>
</dbReference>
<dbReference type="EMBL" id="CM009753">
    <property type="protein sequence ID" value="PUZ56070.1"/>
    <property type="molecule type" value="Genomic_DNA"/>
</dbReference>
<feature type="compositionally biased region" description="Basic residues" evidence="1">
    <location>
        <begin position="95"/>
        <end position="104"/>
    </location>
</feature>
<proteinExistence type="predicted"/>
<reference evidence="2 3" key="1">
    <citation type="submission" date="2018-04" db="EMBL/GenBank/DDBJ databases">
        <title>WGS assembly of Panicum hallii var. hallii HAL2.</title>
        <authorList>
            <person name="Lovell J."/>
            <person name="Jenkins J."/>
            <person name="Lowry D."/>
            <person name="Mamidi S."/>
            <person name="Sreedasyam A."/>
            <person name="Weng X."/>
            <person name="Barry K."/>
            <person name="Bonette J."/>
            <person name="Campitelli B."/>
            <person name="Daum C."/>
            <person name="Gordon S."/>
            <person name="Gould B."/>
            <person name="Lipzen A."/>
            <person name="MacQueen A."/>
            <person name="Palacio-Mejia J."/>
            <person name="Plott C."/>
            <person name="Shakirov E."/>
            <person name="Shu S."/>
            <person name="Yoshinaga Y."/>
            <person name="Zane M."/>
            <person name="Rokhsar D."/>
            <person name="Grimwood J."/>
            <person name="Schmutz J."/>
            <person name="Juenger T."/>
        </authorList>
    </citation>
    <scope>NUCLEOTIDE SEQUENCE [LARGE SCALE GENOMIC DNA]</scope>
    <source>
        <strain evidence="3">cv. HAL2</strain>
    </source>
</reference>
<dbReference type="AlphaFoldDB" id="A0A2T7DKG9"/>
<accession>A0A2T7DKG9</accession>
<feature type="compositionally biased region" description="Polar residues" evidence="1">
    <location>
        <begin position="45"/>
        <end position="54"/>
    </location>
</feature>
<feature type="region of interest" description="Disordered" evidence="1">
    <location>
        <begin position="38"/>
        <end position="82"/>
    </location>
</feature>
<evidence type="ECO:0000313" key="3">
    <source>
        <dbReference type="Proteomes" id="UP000244336"/>
    </source>
</evidence>
<feature type="region of interest" description="Disordered" evidence="1">
    <location>
        <begin position="95"/>
        <end position="167"/>
    </location>
</feature>
<organism evidence="2 3">
    <name type="scientific">Panicum hallii var. hallii</name>
    <dbReference type="NCBI Taxonomy" id="1504633"/>
    <lineage>
        <taxon>Eukaryota</taxon>
        <taxon>Viridiplantae</taxon>
        <taxon>Streptophyta</taxon>
        <taxon>Embryophyta</taxon>
        <taxon>Tracheophyta</taxon>
        <taxon>Spermatophyta</taxon>
        <taxon>Magnoliopsida</taxon>
        <taxon>Liliopsida</taxon>
        <taxon>Poales</taxon>
        <taxon>Poaceae</taxon>
        <taxon>PACMAD clade</taxon>
        <taxon>Panicoideae</taxon>
        <taxon>Panicodae</taxon>
        <taxon>Paniceae</taxon>
        <taxon>Panicinae</taxon>
        <taxon>Panicum</taxon>
        <taxon>Panicum sect. Panicum</taxon>
    </lineage>
</organism>
<evidence type="ECO:0000313" key="2">
    <source>
        <dbReference type="EMBL" id="PUZ56070.1"/>
    </source>
</evidence>
<sequence length="167" mass="19105">MRRWKRNLPSPYRIDLFPKPKKKPRQLLGSTYTCLLNPPPRTAQLHCTGTNPETSPRRRPPRSPLPRRSVPKGKRTRVPAGVDPWLCRRGWRSCRRRRARRRGSLRSTGARTSGRSSRRTRSTSWSHPPSRSARSSPSSYSTPASPGSWIRSPSLSSSSYSRPHLRT</sequence>
<gene>
    <name evidence="2" type="ORF">GQ55_5G266000</name>
</gene>
<dbReference type="Gramene" id="PUZ56070">
    <property type="protein sequence ID" value="PUZ56070"/>
    <property type="gene ID" value="GQ55_5G266000"/>
</dbReference>
<feature type="compositionally biased region" description="Low complexity" evidence="1">
    <location>
        <begin position="122"/>
        <end position="167"/>
    </location>
</feature>
<evidence type="ECO:0000256" key="1">
    <source>
        <dbReference type="SAM" id="MobiDB-lite"/>
    </source>
</evidence>
<keyword evidence="3" id="KW-1185">Reference proteome</keyword>
<protein>
    <submittedName>
        <fullName evidence="2">Uncharacterized protein</fullName>
    </submittedName>
</protein>
<name>A0A2T7DKG9_9POAL</name>